<keyword evidence="10" id="KW-0576">Peroxisome</keyword>
<evidence type="ECO:0000256" key="1">
    <source>
        <dbReference type="ARBA" id="ARBA00001974"/>
    </source>
</evidence>
<dbReference type="FunFam" id="1.20.140.10:FF:000010">
    <property type="entry name" value="Acyl-coenzyme A oxidase"/>
    <property type="match status" value="1"/>
</dbReference>
<comment type="pathway">
    <text evidence="3">Lipid metabolism.</text>
</comment>
<dbReference type="InterPro" id="IPR055060">
    <property type="entry name" value="ACOX_C_alpha1"/>
</dbReference>
<keyword evidence="5" id="KW-0285">Flavoprotein</keyword>
<evidence type="ECO:0000256" key="3">
    <source>
        <dbReference type="ARBA" id="ARBA00005189"/>
    </source>
</evidence>
<dbReference type="PANTHER" id="PTHR10909">
    <property type="entry name" value="ELECTRON TRANSPORT OXIDOREDUCTASE"/>
    <property type="match status" value="1"/>
</dbReference>
<dbReference type="InterPro" id="IPR002655">
    <property type="entry name" value="Acyl-CoA_oxidase_C"/>
</dbReference>
<comment type="caution">
    <text evidence="13">The sequence shown here is derived from an EMBL/GenBank/DDBJ whole genome shotgun (WGS) entry which is preliminary data.</text>
</comment>
<name>A0A016X3N9_9BILA</name>
<evidence type="ECO:0000256" key="7">
    <source>
        <dbReference type="ARBA" id="ARBA00022832"/>
    </source>
</evidence>
<dbReference type="Pfam" id="PF22924">
    <property type="entry name" value="ACOX_C_alpha1"/>
    <property type="match status" value="1"/>
</dbReference>
<evidence type="ECO:0000313" key="14">
    <source>
        <dbReference type="Proteomes" id="UP000024635"/>
    </source>
</evidence>
<dbReference type="GO" id="GO:0016402">
    <property type="term" value="F:pristanoyl-CoA oxidase activity"/>
    <property type="evidence" value="ECO:0007669"/>
    <property type="project" value="TreeGrafter"/>
</dbReference>
<evidence type="ECO:0000256" key="4">
    <source>
        <dbReference type="ARBA" id="ARBA00006288"/>
    </source>
</evidence>
<evidence type="ECO:0000259" key="11">
    <source>
        <dbReference type="Pfam" id="PF01756"/>
    </source>
</evidence>
<dbReference type="AlphaFoldDB" id="A0A016X3N9"/>
<feature type="domain" description="Acyl-CoA oxidase C-terminal" evidence="11">
    <location>
        <begin position="316"/>
        <end position="488"/>
    </location>
</feature>
<keyword evidence="14" id="KW-1185">Reference proteome</keyword>
<evidence type="ECO:0000256" key="2">
    <source>
        <dbReference type="ARBA" id="ARBA00004275"/>
    </source>
</evidence>
<evidence type="ECO:0000256" key="6">
    <source>
        <dbReference type="ARBA" id="ARBA00022827"/>
    </source>
</evidence>
<evidence type="ECO:0000256" key="10">
    <source>
        <dbReference type="ARBA" id="ARBA00023140"/>
    </source>
</evidence>
<accession>A0A016X3N9</accession>
<evidence type="ECO:0000256" key="9">
    <source>
        <dbReference type="ARBA" id="ARBA00023098"/>
    </source>
</evidence>
<dbReference type="GO" id="GO:0033540">
    <property type="term" value="P:fatty acid beta-oxidation using acyl-CoA oxidase"/>
    <property type="evidence" value="ECO:0007669"/>
    <property type="project" value="TreeGrafter"/>
</dbReference>
<dbReference type="GO" id="GO:0071949">
    <property type="term" value="F:FAD binding"/>
    <property type="evidence" value="ECO:0007669"/>
    <property type="project" value="InterPro"/>
</dbReference>
<evidence type="ECO:0000256" key="8">
    <source>
        <dbReference type="ARBA" id="ARBA00023002"/>
    </source>
</evidence>
<dbReference type="GO" id="GO:0005777">
    <property type="term" value="C:peroxisome"/>
    <property type="evidence" value="ECO:0007669"/>
    <property type="project" value="UniProtKB-SubCell"/>
</dbReference>
<evidence type="ECO:0000259" key="12">
    <source>
        <dbReference type="Pfam" id="PF22924"/>
    </source>
</evidence>
<reference evidence="14" key="1">
    <citation type="journal article" date="2015" name="Nat. Genet.">
        <title>The genome and transcriptome of the zoonotic hookworm Ancylostoma ceylanicum identify infection-specific gene families.</title>
        <authorList>
            <person name="Schwarz E.M."/>
            <person name="Hu Y."/>
            <person name="Antoshechkin I."/>
            <person name="Miller M.M."/>
            <person name="Sternberg P.W."/>
            <person name="Aroian R.V."/>
        </authorList>
    </citation>
    <scope>NUCLEOTIDE SEQUENCE</scope>
    <source>
        <strain evidence="14">HY135</strain>
    </source>
</reference>
<dbReference type="InterPro" id="IPR036250">
    <property type="entry name" value="AcylCo_DH-like_C"/>
</dbReference>
<dbReference type="STRING" id="53326.A0A016X3N9"/>
<dbReference type="InterPro" id="IPR012258">
    <property type="entry name" value="Acyl-CoA_oxidase"/>
</dbReference>
<protein>
    <submittedName>
        <fullName evidence="13">Uncharacterized protein</fullName>
    </submittedName>
</protein>
<dbReference type="GO" id="GO:0005504">
    <property type="term" value="F:fatty acid binding"/>
    <property type="evidence" value="ECO:0007669"/>
    <property type="project" value="TreeGrafter"/>
</dbReference>
<evidence type="ECO:0000313" key="13">
    <source>
        <dbReference type="EMBL" id="EYC45868.1"/>
    </source>
</evidence>
<dbReference type="PANTHER" id="PTHR10909:SF390">
    <property type="entry name" value="PEROXISOMAL ACYL-COENZYME A OXIDASE 3"/>
    <property type="match status" value="1"/>
</dbReference>
<dbReference type="EMBL" id="JARK01000014">
    <property type="protein sequence ID" value="EYC45868.1"/>
    <property type="molecule type" value="Genomic_DNA"/>
</dbReference>
<dbReference type="FunFam" id="1.20.140.10:FF:000007">
    <property type="entry name" value="Acyl-coenzyme A oxidase"/>
    <property type="match status" value="1"/>
</dbReference>
<sequence>MRAMRAPTEVWQSGVSRTARLVAYNTLYTALEHASHTKSIAITVAADSKMVTLASVSTAVSSQNHRAPLWTLLNKGCDVTANGEYHSEYKSSSEKQSVSLGALSVGRIGIIGKGVIASGLAATIGIRYSACRKQFGPKKGEEIPVLEYPLQQHRLFPCLAGHFTLRIFQAKLWEHFTNYMVRIMQGEKSNELAEFAKEIHALSSAAKPVATWFGVEALDEARKACGGHGFLHCSRLNELRDSFDPSQTFEGENFMILQQTSNILLEKFPAFLCHNHETSVFHARTRSGAAPMKTFEMLMQKDEPPSFKGFGKDINEDILNAYKWLITYYLNETKHAYEGLVRENGNDTFTARNETQVHRAQLLSIAYAEHTIIQWAVDAIREIDDPRIVQVLLRMPALYGLCSLDKHLASFYIGGYCYKEDFGKGLRSAIRSLENDLLPDAVALVDAVAPPDFVLNSALGMSDGMPYDKLMSEFRSHTNPKPEWWRDLRDFLQEKSISSKL</sequence>
<keyword evidence="9" id="KW-0443">Lipid metabolism</keyword>
<feature type="domain" description="Acyl-CoA oxidase C-alpha1" evidence="12">
    <location>
        <begin position="101"/>
        <end position="265"/>
    </location>
</feature>
<dbReference type="SUPFAM" id="SSF47203">
    <property type="entry name" value="Acyl-CoA dehydrogenase C-terminal domain-like"/>
    <property type="match status" value="2"/>
</dbReference>
<dbReference type="OrthoDB" id="538336at2759"/>
<keyword evidence="6" id="KW-0274">FAD</keyword>
<comment type="cofactor">
    <cofactor evidence="1">
        <name>FAD</name>
        <dbReference type="ChEBI" id="CHEBI:57692"/>
    </cofactor>
</comment>
<proteinExistence type="inferred from homology"/>
<comment type="subcellular location">
    <subcellularLocation>
        <location evidence="2">Peroxisome</location>
    </subcellularLocation>
</comment>
<organism evidence="13 14">
    <name type="scientific">Ancylostoma ceylanicum</name>
    <dbReference type="NCBI Taxonomy" id="53326"/>
    <lineage>
        <taxon>Eukaryota</taxon>
        <taxon>Metazoa</taxon>
        <taxon>Ecdysozoa</taxon>
        <taxon>Nematoda</taxon>
        <taxon>Chromadorea</taxon>
        <taxon>Rhabditida</taxon>
        <taxon>Rhabditina</taxon>
        <taxon>Rhabditomorpha</taxon>
        <taxon>Strongyloidea</taxon>
        <taxon>Ancylostomatidae</taxon>
        <taxon>Ancylostomatinae</taxon>
        <taxon>Ancylostoma</taxon>
    </lineage>
</organism>
<comment type="similarity">
    <text evidence="4">Belongs to the acyl-CoA oxidase family.</text>
</comment>
<gene>
    <name evidence="13" type="primary">Acey_s0414.g1028</name>
    <name evidence="13" type="ORF">Y032_0414g1028</name>
</gene>
<keyword evidence="8" id="KW-0560">Oxidoreductase</keyword>
<keyword evidence="7" id="KW-0276">Fatty acid metabolism</keyword>
<dbReference type="Gene3D" id="1.20.140.10">
    <property type="entry name" value="Butyryl-CoA Dehydrogenase, subunit A, domain 3"/>
    <property type="match status" value="2"/>
</dbReference>
<dbReference type="Pfam" id="PF01756">
    <property type="entry name" value="ACOX"/>
    <property type="match status" value="1"/>
</dbReference>
<dbReference type="GO" id="GO:0055088">
    <property type="term" value="P:lipid homeostasis"/>
    <property type="evidence" value="ECO:0007669"/>
    <property type="project" value="TreeGrafter"/>
</dbReference>
<evidence type="ECO:0000256" key="5">
    <source>
        <dbReference type="ARBA" id="ARBA00022630"/>
    </source>
</evidence>
<dbReference type="Proteomes" id="UP000024635">
    <property type="component" value="Unassembled WGS sequence"/>
</dbReference>